<dbReference type="InterPro" id="IPR012318">
    <property type="entry name" value="HTH_CRP"/>
</dbReference>
<dbReference type="Gene3D" id="1.10.10.10">
    <property type="entry name" value="Winged helix-like DNA-binding domain superfamily/Winged helix DNA-binding domain"/>
    <property type="match status" value="1"/>
</dbReference>
<keyword evidence="1" id="KW-0805">Transcription regulation</keyword>
<evidence type="ECO:0000256" key="4">
    <source>
        <dbReference type="ARBA" id="ARBA00023163"/>
    </source>
</evidence>
<dbReference type="PROSITE" id="PS51063">
    <property type="entry name" value="HTH_CRP_2"/>
    <property type="match status" value="1"/>
</dbReference>
<dbReference type="Gene3D" id="2.60.120.10">
    <property type="entry name" value="Jelly Rolls"/>
    <property type="match status" value="1"/>
</dbReference>
<dbReference type="GO" id="GO:0003700">
    <property type="term" value="F:DNA-binding transcription factor activity"/>
    <property type="evidence" value="ECO:0007669"/>
    <property type="project" value="TreeGrafter"/>
</dbReference>
<proteinExistence type="predicted"/>
<dbReference type="Pfam" id="PF13545">
    <property type="entry name" value="HTH_Crp_2"/>
    <property type="match status" value="1"/>
</dbReference>
<dbReference type="SMART" id="SM00419">
    <property type="entry name" value="HTH_CRP"/>
    <property type="match status" value="1"/>
</dbReference>
<dbReference type="InterPro" id="IPR018490">
    <property type="entry name" value="cNMP-bd_dom_sf"/>
</dbReference>
<evidence type="ECO:0000259" key="6">
    <source>
        <dbReference type="PROSITE" id="PS51063"/>
    </source>
</evidence>
<dbReference type="CDD" id="cd00038">
    <property type="entry name" value="CAP_ED"/>
    <property type="match status" value="1"/>
</dbReference>
<dbReference type="EMBL" id="LGIQ01000007">
    <property type="protein sequence ID" value="KNB72354.1"/>
    <property type="molecule type" value="Genomic_DNA"/>
</dbReference>
<dbReference type="PANTHER" id="PTHR24567">
    <property type="entry name" value="CRP FAMILY TRANSCRIPTIONAL REGULATORY PROTEIN"/>
    <property type="match status" value="1"/>
</dbReference>
<dbReference type="SUPFAM" id="SSF46785">
    <property type="entry name" value="Winged helix' DNA-binding domain"/>
    <property type="match status" value="1"/>
</dbReference>
<gene>
    <name evidence="7" type="ORF">ADS79_10720</name>
</gene>
<dbReference type="GO" id="GO:0005829">
    <property type="term" value="C:cytosol"/>
    <property type="evidence" value="ECO:0007669"/>
    <property type="project" value="TreeGrafter"/>
</dbReference>
<organism evidence="7 8">
    <name type="scientific">Brevibacillus reuszeri</name>
    <dbReference type="NCBI Taxonomy" id="54915"/>
    <lineage>
        <taxon>Bacteria</taxon>
        <taxon>Bacillati</taxon>
        <taxon>Bacillota</taxon>
        <taxon>Bacilli</taxon>
        <taxon>Bacillales</taxon>
        <taxon>Paenibacillaceae</taxon>
        <taxon>Brevibacillus</taxon>
    </lineage>
</organism>
<dbReference type="STRING" id="54915.ADS79_10720"/>
<dbReference type="InterPro" id="IPR036388">
    <property type="entry name" value="WH-like_DNA-bd_sf"/>
</dbReference>
<evidence type="ECO:0008006" key="9">
    <source>
        <dbReference type="Google" id="ProtNLM"/>
    </source>
</evidence>
<feature type="domain" description="Cyclic nucleotide-binding" evidence="5">
    <location>
        <begin position="43"/>
        <end position="119"/>
    </location>
</feature>
<sequence length="243" mass="27796">MDTLLESIRDVYQATPWLENLPSQWDLLKKVGTPIECKKDTMIFEQDDKADFLYLIASGRVCLYASTPSGEEKAIAFIGKNGLIGEYDPLSNLPHTTSAITVSKTLLYRTSVSQFRELLKENFHLVEQLLHFESRKYRLLCAQALQLSYSKAPHRICATLIQLALNYGSPLEQGQIKITTTFTHQEVANLVGTTRITVINTLKWLERHHILVKQDKYYVITDLDRLEALVQDDTWKLTKHAEA</sequence>
<evidence type="ECO:0000313" key="8">
    <source>
        <dbReference type="Proteomes" id="UP000036834"/>
    </source>
</evidence>
<dbReference type="PATRIC" id="fig|54915.3.peg.1095"/>
<evidence type="ECO:0000256" key="2">
    <source>
        <dbReference type="ARBA" id="ARBA00023125"/>
    </source>
</evidence>
<dbReference type="InterPro" id="IPR000595">
    <property type="entry name" value="cNMP-bd_dom"/>
</dbReference>
<name>A0A0K9YUH2_9BACL</name>
<dbReference type="InterPro" id="IPR036390">
    <property type="entry name" value="WH_DNA-bd_sf"/>
</dbReference>
<keyword evidence="2" id="KW-0238">DNA-binding</keyword>
<evidence type="ECO:0000313" key="7">
    <source>
        <dbReference type="EMBL" id="KNB72354.1"/>
    </source>
</evidence>
<dbReference type="SMART" id="SM00100">
    <property type="entry name" value="cNMP"/>
    <property type="match status" value="1"/>
</dbReference>
<dbReference type="SUPFAM" id="SSF51206">
    <property type="entry name" value="cAMP-binding domain-like"/>
    <property type="match status" value="1"/>
</dbReference>
<keyword evidence="4" id="KW-0804">Transcription</keyword>
<dbReference type="PANTHER" id="PTHR24567:SF26">
    <property type="entry name" value="REGULATORY PROTEIN YEIL"/>
    <property type="match status" value="1"/>
</dbReference>
<dbReference type="InterPro" id="IPR050397">
    <property type="entry name" value="Env_Response_Regulators"/>
</dbReference>
<evidence type="ECO:0000256" key="1">
    <source>
        <dbReference type="ARBA" id="ARBA00023015"/>
    </source>
</evidence>
<comment type="caution">
    <text evidence="7">The sequence shown here is derived from an EMBL/GenBank/DDBJ whole genome shotgun (WGS) entry which is preliminary data.</text>
</comment>
<evidence type="ECO:0000256" key="3">
    <source>
        <dbReference type="ARBA" id="ARBA00023159"/>
    </source>
</evidence>
<accession>A0A0K9YUH2</accession>
<dbReference type="InterPro" id="IPR014710">
    <property type="entry name" value="RmlC-like_jellyroll"/>
</dbReference>
<dbReference type="Pfam" id="PF00027">
    <property type="entry name" value="cNMP_binding"/>
    <property type="match status" value="1"/>
</dbReference>
<dbReference type="AlphaFoldDB" id="A0A0K9YUH2"/>
<protein>
    <recommendedName>
        <fullName evidence="9">Crp/Fnr family transcriptional regulator</fullName>
    </recommendedName>
</protein>
<dbReference type="GO" id="GO:0003677">
    <property type="term" value="F:DNA binding"/>
    <property type="evidence" value="ECO:0007669"/>
    <property type="project" value="UniProtKB-KW"/>
</dbReference>
<dbReference type="Proteomes" id="UP000036834">
    <property type="component" value="Unassembled WGS sequence"/>
</dbReference>
<reference evidence="8" key="1">
    <citation type="submission" date="2015-07" db="EMBL/GenBank/DDBJ databases">
        <title>Genome sequencing project for genomic taxonomy and phylogenomics of Bacillus-like bacteria.</title>
        <authorList>
            <person name="Liu B."/>
            <person name="Wang J."/>
            <person name="Zhu Y."/>
            <person name="Liu G."/>
            <person name="Chen Q."/>
            <person name="Chen Z."/>
            <person name="Lan J."/>
            <person name="Che J."/>
            <person name="Ge C."/>
            <person name="Shi H."/>
            <person name="Pan Z."/>
            <person name="Liu X."/>
        </authorList>
    </citation>
    <scope>NUCLEOTIDE SEQUENCE [LARGE SCALE GENOMIC DNA]</scope>
    <source>
        <strain evidence="8">DSM 9887</strain>
    </source>
</reference>
<keyword evidence="3" id="KW-0010">Activator</keyword>
<dbReference type="PROSITE" id="PS50042">
    <property type="entry name" value="CNMP_BINDING_3"/>
    <property type="match status" value="1"/>
</dbReference>
<feature type="domain" description="HTH crp-type" evidence="6">
    <location>
        <begin position="150"/>
        <end position="224"/>
    </location>
</feature>
<evidence type="ECO:0000259" key="5">
    <source>
        <dbReference type="PROSITE" id="PS50042"/>
    </source>
</evidence>